<dbReference type="EMBL" id="JARLKY010000088">
    <property type="protein sequence ID" value="MEC0231182.1"/>
    <property type="molecule type" value="Genomic_DNA"/>
</dbReference>
<accession>A0ABU6GAL0</accession>
<dbReference type="Proteomes" id="UP001338137">
    <property type="component" value="Unassembled WGS sequence"/>
</dbReference>
<evidence type="ECO:0000313" key="2">
    <source>
        <dbReference type="Proteomes" id="UP001338137"/>
    </source>
</evidence>
<dbReference type="RefSeq" id="WP_326075128.1">
    <property type="nucleotide sequence ID" value="NZ_JARLKY010000088.1"/>
</dbReference>
<proteinExistence type="predicted"/>
<evidence type="ECO:0000313" key="1">
    <source>
        <dbReference type="EMBL" id="MEC0231182.1"/>
    </source>
</evidence>
<protein>
    <submittedName>
        <fullName evidence="1">Uncharacterized protein</fullName>
    </submittedName>
</protein>
<comment type="caution">
    <text evidence="1">The sequence shown here is derived from an EMBL/GenBank/DDBJ whole genome shotgun (WGS) entry which is preliminary data.</text>
</comment>
<organism evidence="1 2">
    <name type="scientific">Paenibacillus alba</name>
    <dbReference type="NCBI Taxonomy" id="1197127"/>
    <lineage>
        <taxon>Bacteria</taxon>
        <taxon>Bacillati</taxon>
        <taxon>Bacillota</taxon>
        <taxon>Bacilli</taxon>
        <taxon>Bacillales</taxon>
        <taxon>Paenibacillaceae</taxon>
        <taxon>Paenibacillus</taxon>
    </lineage>
</organism>
<keyword evidence="2" id="KW-1185">Reference proteome</keyword>
<sequence>MNQWPPIKSRPPIVQRVFKGINKLDPFSISPEYATDSKNITSSKYPAMTTRPGYTVLGAAIGTKVLGIGIWKDQEVHAVFNDGTWRKWTGSAWATLISSGLDTSAEWSFCNFKGNLGDFNLIATNGVNPAKRYDGTNVVDLSGAPAGINYIDEHDNRLYGVVNGVQVSYSELNVPSNWTTIAQNDSDPGSIKKEINTGKKIVGLKAGAGHVTVFFPTSTHELYGTSPSDFAFVQAASDIGMLNNKCAVNNEDLVYFFGDKGNYQYGGGSRPSKNYSAVVQWYADQVNQSAKSTSCIGTDGKNVYIALPINSGTAPDTILEYDTTNKVWNVWNDIQAVCFAKMGNKLYIGDALGRVLQVGGTTDNGQPIVCRRVSIPYSAASMQQIVQWIRASISSNIATGSSVNIYLSGQPEGDSDWVLASTVTATNNLNSVTIQIPTTYVANAHFIRVKLEWTGQVDVREFSYLDHQKPWR</sequence>
<reference evidence="1 2" key="1">
    <citation type="submission" date="2023-03" db="EMBL/GenBank/DDBJ databases">
        <title>Bacillus Genome Sequencing.</title>
        <authorList>
            <person name="Dunlap C."/>
        </authorList>
    </citation>
    <scope>NUCLEOTIDE SEQUENCE [LARGE SCALE GENOMIC DNA]</scope>
    <source>
        <strain evidence="1 2">BD-533</strain>
    </source>
</reference>
<name>A0ABU6GAL0_9BACL</name>
<gene>
    <name evidence="1" type="ORF">P4I72_29205</name>
</gene>